<feature type="region of interest" description="Disordered" evidence="1">
    <location>
        <begin position="1"/>
        <end position="37"/>
    </location>
</feature>
<evidence type="ECO:0000256" key="1">
    <source>
        <dbReference type="SAM" id="MobiDB-lite"/>
    </source>
</evidence>
<proteinExistence type="predicted"/>
<keyword evidence="3" id="KW-1185">Reference proteome</keyword>
<dbReference type="OrthoDB" id="1166206at2759"/>
<reference evidence="2 3" key="1">
    <citation type="submission" date="2019-09" db="EMBL/GenBank/DDBJ databases">
        <authorList>
            <person name="Ou C."/>
        </authorList>
    </citation>
    <scope>NUCLEOTIDE SEQUENCE [LARGE SCALE GENOMIC DNA]</scope>
    <source>
        <strain evidence="2">S2</strain>
        <tissue evidence="2">Leaf</tissue>
    </source>
</reference>
<sequence length="278" mass="31517">MAPRSRRNTTKSGNALDASEVASRLNESQYEGQHLESQENLDEYDMLDIITSIHALEIAAFMKELKNSIPKPNEKASDKDCILREKASQEESAAAHKEGVTTTQLNNTRQKHGEDLVNFVKRFQDLALDCYDEKNNEALVEICINNIVADYRVYLENIGISHLSVKPSLGRSWKTDKNEAHHALVVDDISDYNLRKRKENKSDREHIFLYYVAMRNSKPSSIPCSQIGLSSCPGRTKPFLGKMENIPGTVSTISMWDIPLLYAKLCKKISMQKSTKEH</sequence>
<accession>A0A5N5I9W7</accession>
<evidence type="ECO:0000313" key="2">
    <source>
        <dbReference type="EMBL" id="KAB2635893.1"/>
    </source>
</evidence>
<name>A0A5N5I9W7_9ROSA</name>
<reference evidence="2 3" key="3">
    <citation type="submission" date="2019-11" db="EMBL/GenBank/DDBJ databases">
        <title>A de novo genome assembly of a pear dwarfing rootstock.</title>
        <authorList>
            <person name="Wang F."/>
            <person name="Wang J."/>
            <person name="Li S."/>
            <person name="Zhang Y."/>
            <person name="Fang M."/>
            <person name="Ma L."/>
            <person name="Zhao Y."/>
            <person name="Jiang S."/>
        </authorList>
    </citation>
    <scope>NUCLEOTIDE SEQUENCE [LARGE SCALE GENOMIC DNA]</scope>
    <source>
        <strain evidence="2">S2</strain>
        <tissue evidence="2">Leaf</tissue>
    </source>
</reference>
<dbReference type="Proteomes" id="UP000327157">
    <property type="component" value="Chromosome 5"/>
</dbReference>
<evidence type="ECO:0000313" key="3">
    <source>
        <dbReference type="Proteomes" id="UP000327157"/>
    </source>
</evidence>
<protein>
    <submittedName>
        <fullName evidence="2">Uncharacterized protein</fullName>
    </submittedName>
</protein>
<dbReference type="EMBL" id="SMOL01000004">
    <property type="protein sequence ID" value="KAB2635893.1"/>
    <property type="molecule type" value="Genomic_DNA"/>
</dbReference>
<comment type="caution">
    <text evidence="2">The sequence shown here is derived from an EMBL/GenBank/DDBJ whole genome shotgun (WGS) entry which is preliminary data.</text>
</comment>
<organism evidence="2 3">
    <name type="scientific">Pyrus ussuriensis x Pyrus communis</name>
    <dbReference type="NCBI Taxonomy" id="2448454"/>
    <lineage>
        <taxon>Eukaryota</taxon>
        <taxon>Viridiplantae</taxon>
        <taxon>Streptophyta</taxon>
        <taxon>Embryophyta</taxon>
        <taxon>Tracheophyta</taxon>
        <taxon>Spermatophyta</taxon>
        <taxon>Magnoliopsida</taxon>
        <taxon>eudicotyledons</taxon>
        <taxon>Gunneridae</taxon>
        <taxon>Pentapetalae</taxon>
        <taxon>rosids</taxon>
        <taxon>fabids</taxon>
        <taxon>Rosales</taxon>
        <taxon>Rosaceae</taxon>
        <taxon>Amygdaloideae</taxon>
        <taxon>Maleae</taxon>
        <taxon>Pyrus</taxon>
    </lineage>
</organism>
<reference evidence="3" key="2">
    <citation type="submission" date="2019-10" db="EMBL/GenBank/DDBJ databases">
        <title>A de novo genome assembly of a pear dwarfing rootstock.</title>
        <authorList>
            <person name="Wang F."/>
            <person name="Wang J."/>
            <person name="Li S."/>
            <person name="Zhang Y."/>
            <person name="Fang M."/>
            <person name="Ma L."/>
            <person name="Zhao Y."/>
            <person name="Jiang S."/>
        </authorList>
    </citation>
    <scope>NUCLEOTIDE SEQUENCE [LARGE SCALE GENOMIC DNA]</scope>
</reference>
<dbReference type="AlphaFoldDB" id="A0A5N5I9W7"/>
<gene>
    <name evidence="2" type="ORF">D8674_026427</name>
</gene>